<comment type="caution">
    <text evidence="1">The sequence shown here is derived from an EMBL/GenBank/DDBJ whole genome shotgun (WGS) entry which is preliminary data.</text>
</comment>
<name>A0ABR3DQI0_NEUIN</name>
<gene>
    <name evidence="1" type="ORF">QR685DRAFT_437516</name>
</gene>
<proteinExistence type="predicted"/>
<protein>
    <submittedName>
        <fullName evidence="1">Uncharacterized protein</fullName>
    </submittedName>
</protein>
<dbReference type="EMBL" id="JAVLET010000002">
    <property type="protein sequence ID" value="KAL0474096.1"/>
    <property type="molecule type" value="Genomic_DNA"/>
</dbReference>
<evidence type="ECO:0000313" key="1">
    <source>
        <dbReference type="EMBL" id="KAL0474096.1"/>
    </source>
</evidence>
<evidence type="ECO:0000313" key="2">
    <source>
        <dbReference type="Proteomes" id="UP001451303"/>
    </source>
</evidence>
<organism evidence="1 2">
    <name type="scientific">Neurospora intermedia</name>
    <dbReference type="NCBI Taxonomy" id="5142"/>
    <lineage>
        <taxon>Eukaryota</taxon>
        <taxon>Fungi</taxon>
        <taxon>Dikarya</taxon>
        <taxon>Ascomycota</taxon>
        <taxon>Pezizomycotina</taxon>
        <taxon>Sordariomycetes</taxon>
        <taxon>Sordariomycetidae</taxon>
        <taxon>Sordariales</taxon>
        <taxon>Sordariaceae</taxon>
        <taxon>Neurospora</taxon>
    </lineage>
</organism>
<reference evidence="1 2" key="1">
    <citation type="submission" date="2023-09" db="EMBL/GenBank/DDBJ databases">
        <title>Multi-omics analysis of a traditional fermented food reveals byproduct-associated fungal strains for waste-to-food upcycling.</title>
        <authorList>
            <consortium name="Lawrence Berkeley National Laboratory"/>
            <person name="Rekdal V.M."/>
            <person name="Villalobos-Escobedo J.M."/>
            <person name="Rodriguez-Valeron N."/>
            <person name="Garcia M.O."/>
            <person name="Vasquez D.P."/>
            <person name="Damayanti I."/>
            <person name="Sorensen P.M."/>
            <person name="Baidoo E.E."/>
            <person name="De Carvalho A.C."/>
            <person name="Riley R."/>
            <person name="Lipzen A."/>
            <person name="He G."/>
            <person name="Yan M."/>
            <person name="Haridas S."/>
            <person name="Daum C."/>
            <person name="Yoshinaga Y."/>
            <person name="Ng V."/>
            <person name="Grigoriev I.V."/>
            <person name="Munk R."/>
            <person name="Nuraida L."/>
            <person name="Wijaya C.H."/>
            <person name="Morales P.-C."/>
            <person name="Keasling J.D."/>
        </authorList>
    </citation>
    <scope>NUCLEOTIDE SEQUENCE [LARGE SCALE GENOMIC DNA]</scope>
    <source>
        <strain evidence="1 2">FGSC 2613</strain>
    </source>
</reference>
<sequence>MRLVKYILNIIQEVFQKDKDRDEVYLGYIHLGPEDRIYYSRFFDLKLADKYETSEPEKMEVGGTYSNTTSYASNDIKPIY</sequence>
<accession>A0ABR3DQI0</accession>
<keyword evidence="2" id="KW-1185">Reference proteome</keyword>
<dbReference type="Proteomes" id="UP001451303">
    <property type="component" value="Unassembled WGS sequence"/>
</dbReference>